<dbReference type="EMBL" id="JH687913">
    <property type="protein sequence ID" value="EJD34930.1"/>
    <property type="molecule type" value="Genomic_DNA"/>
</dbReference>
<evidence type="ECO:0000313" key="1">
    <source>
        <dbReference type="EMBL" id="EJD34930.1"/>
    </source>
</evidence>
<keyword evidence="2" id="KW-1185">Reference proteome</keyword>
<gene>
    <name evidence="1" type="ORF">AURDEDRAFT_176016</name>
</gene>
<dbReference type="AlphaFoldDB" id="J0WQU3"/>
<reference evidence="2" key="1">
    <citation type="journal article" date="2012" name="Science">
        <title>The Paleozoic origin of enzymatic lignin decomposition reconstructed from 31 fungal genomes.</title>
        <authorList>
            <person name="Floudas D."/>
            <person name="Binder M."/>
            <person name="Riley R."/>
            <person name="Barry K."/>
            <person name="Blanchette R.A."/>
            <person name="Henrissat B."/>
            <person name="Martinez A.T."/>
            <person name="Otillar R."/>
            <person name="Spatafora J.W."/>
            <person name="Yadav J.S."/>
            <person name="Aerts A."/>
            <person name="Benoit I."/>
            <person name="Boyd A."/>
            <person name="Carlson A."/>
            <person name="Copeland A."/>
            <person name="Coutinho P.M."/>
            <person name="de Vries R.P."/>
            <person name="Ferreira P."/>
            <person name="Findley K."/>
            <person name="Foster B."/>
            <person name="Gaskell J."/>
            <person name="Glotzer D."/>
            <person name="Gorecki P."/>
            <person name="Heitman J."/>
            <person name="Hesse C."/>
            <person name="Hori C."/>
            <person name="Igarashi K."/>
            <person name="Jurgens J.A."/>
            <person name="Kallen N."/>
            <person name="Kersten P."/>
            <person name="Kohler A."/>
            <person name="Kuees U."/>
            <person name="Kumar T.K.A."/>
            <person name="Kuo A."/>
            <person name="LaButti K."/>
            <person name="Larrondo L.F."/>
            <person name="Lindquist E."/>
            <person name="Ling A."/>
            <person name="Lombard V."/>
            <person name="Lucas S."/>
            <person name="Lundell T."/>
            <person name="Martin R."/>
            <person name="McLaughlin D.J."/>
            <person name="Morgenstern I."/>
            <person name="Morin E."/>
            <person name="Murat C."/>
            <person name="Nagy L.G."/>
            <person name="Nolan M."/>
            <person name="Ohm R.A."/>
            <person name="Patyshakuliyeva A."/>
            <person name="Rokas A."/>
            <person name="Ruiz-Duenas F.J."/>
            <person name="Sabat G."/>
            <person name="Salamov A."/>
            <person name="Samejima M."/>
            <person name="Schmutz J."/>
            <person name="Slot J.C."/>
            <person name="St John F."/>
            <person name="Stenlid J."/>
            <person name="Sun H."/>
            <person name="Sun S."/>
            <person name="Syed K."/>
            <person name="Tsang A."/>
            <person name="Wiebenga A."/>
            <person name="Young D."/>
            <person name="Pisabarro A."/>
            <person name="Eastwood D.C."/>
            <person name="Martin F."/>
            <person name="Cullen D."/>
            <person name="Grigoriev I.V."/>
            <person name="Hibbett D.S."/>
        </authorList>
    </citation>
    <scope>NUCLEOTIDE SEQUENCE [LARGE SCALE GENOMIC DNA]</scope>
    <source>
        <strain evidence="2">TFB10046</strain>
    </source>
</reference>
<dbReference type="Proteomes" id="UP000006514">
    <property type="component" value="Unassembled WGS sequence"/>
</dbReference>
<dbReference type="OrthoDB" id="3181669at2759"/>
<protein>
    <submittedName>
        <fullName evidence="1">Uncharacterized protein</fullName>
    </submittedName>
</protein>
<proteinExistence type="predicted"/>
<name>J0WQU3_AURST</name>
<organism evidence="1 2">
    <name type="scientific">Auricularia subglabra (strain TFB-10046 / SS5)</name>
    <name type="common">White-rot fungus</name>
    <name type="synonym">Auricularia delicata (strain TFB10046)</name>
    <dbReference type="NCBI Taxonomy" id="717982"/>
    <lineage>
        <taxon>Eukaryota</taxon>
        <taxon>Fungi</taxon>
        <taxon>Dikarya</taxon>
        <taxon>Basidiomycota</taxon>
        <taxon>Agaricomycotina</taxon>
        <taxon>Agaricomycetes</taxon>
        <taxon>Auriculariales</taxon>
        <taxon>Auriculariaceae</taxon>
        <taxon>Auricularia</taxon>
    </lineage>
</organism>
<accession>J0WQU3</accession>
<dbReference type="KEGG" id="adl:AURDEDRAFT_176016"/>
<dbReference type="InParanoid" id="J0WQU3"/>
<sequence>MRHSSRCLIRQRHAHVHRELALIFGHFDGHNGHRSRNSTGIADIWRRPASTKLPHLLNTMRECQTAAAYPSAAFQTTTAPSLGCPDARVVFRLNSDVLCLVFEALLADRSYPDSRLDLGPARLVCSLWNSTILSHPSLWRYVVIYNDAELSSTASTVLPTALRRSGDCPLSVALDLSGSSPCFCFDVCAAIAQHIDRLQSLSMVLASDAQLHALKHFERASSRLRSLTVAFVEFPRLDWFTPFSPTLFNERNSLTIGHTGLSVILRPEASLSLLRTLVLSEFSFIWAELEHVFSVCPALEDFSIMGFGFAPGGDTVPQGELTFPLRRLALDKTFMGNQDVPALLAAFARLPLRFASVVEIGPDFPFEHETVFPACLNTLFDHLPILDTLSVIVDDGLFCMEGTPLDPQTRTSEGVSRSDGKGVNRSVQRAVRLPAGTSKIALRRIQGCIRAELASALFFQPKCAFEAVSKLSLPLSVAAWQDIERLESVLPEVVELDIIWDLRSFDERVPTLPRLEGLRIVRLLRPKSRERMVLTADKVARLLGEYRMSRRPVLVLRGVQVIMLERDLDRYVMRVEIEEASDY</sequence>
<evidence type="ECO:0000313" key="2">
    <source>
        <dbReference type="Proteomes" id="UP000006514"/>
    </source>
</evidence>